<dbReference type="PROSITE" id="PS50902">
    <property type="entry name" value="FLAVODOXIN_LIKE"/>
    <property type="match status" value="1"/>
</dbReference>
<dbReference type="SUPFAM" id="SSF52218">
    <property type="entry name" value="Flavoproteins"/>
    <property type="match status" value="1"/>
</dbReference>
<protein>
    <submittedName>
        <fullName evidence="2">Flavodoxin family protein</fullName>
    </submittedName>
</protein>
<keyword evidence="3" id="KW-1185">Reference proteome</keyword>
<dbReference type="Proteomes" id="UP001197247">
    <property type="component" value="Unassembled WGS sequence"/>
</dbReference>
<dbReference type="Pfam" id="PF00258">
    <property type="entry name" value="Flavodoxin_1"/>
    <property type="match status" value="1"/>
</dbReference>
<accession>A0ABS5TF69</accession>
<evidence type="ECO:0000259" key="1">
    <source>
        <dbReference type="PROSITE" id="PS50902"/>
    </source>
</evidence>
<comment type="caution">
    <text evidence="2">The sequence shown here is derived from an EMBL/GenBank/DDBJ whole genome shotgun (WGS) entry which is preliminary data.</text>
</comment>
<evidence type="ECO:0000313" key="3">
    <source>
        <dbReference type="Proteomes" id="UP001197247"/>
    </source>
</evidence>
<dbReference type="RefSeq" id="WP_214155040.1">
    <property type="nucleotide sequence ID" value="NZ_JAHBAY010000003.1"/>
</dbReference>
<dbReference type="InterPro" id="IPR029039">
    <property type="entry name" value="Flavoprotein-like_sf"/>
</dbReference>
<sequence length="160" mass="16560">MNVLIVTESCFGNTRRFADAVVGGLTSRGAVVTVTAASDATPEMMNGVDLLLVGAPTHNRGLPGPASRRTAAAQGARPDVTGVAEWLDGMDEWRGRAAAFCSVSGTGFINGSAARKIVKKLQRYTIDVVGTENFLVGAAEGPPADGELERAEKWGASLVG</sequence>
<dbReference type="EMBL" id="JAHBAY010000003">
    <property type="protein sequence ID" value="MBT0768733.1"/>
    <property type="molecule type" value="Genomic_DNA"/>
</dbReference>
<reference evidence="2 3" key="1">
    <citation type="submission" date="2021-05" db="EMBL/GenBank/DDBJ databases">
        <title>Kineosporia and Streptomyces sp. nov. two new marine actinobacteria isolated from Coral.</title>
        <authorList>
            <person name="Buangrab K."/>
            <person name="Sutthacheep M."/>
            <person name="Yeemin T."/>
            <person name="Harunari E."/>
            <person name="Igarashi Y."/>
            <person name="Kanchanasin P."/>
            <person name="Tanasupawat S."/>
            <person name="Phongsopitanun W."/>
        </authorList>
    </citation>
    <scope>NUCLEOTIDE SEQUENCE [LARGE SCALE GENOMIC DNA]</scope>
    <source>
        <strain evidence="2 3">J2-2</strain>
    </source>
</reference>
<feature type="domain" description="Flavodoxin-like" evidence="1">
    <location>
        <begin position="3"/>
        <end position="159"/>
    </location>
</feature>
<dbReference type="InterPro" id="IPR008254">
    <property type="entry name" value="Flavodoxin/NO_synth"/>
</dbReference>
<proteinExistence type="predicted"/>
<name>A0ABS5TF69_9ACTN</name>
<dbReference type="Gene3D" id="3.40.50.360">
    <property type="match status" value="1"/>
</dbReference>
<gene>
    <name evidence="2" type="ORF">KIH74_07335</name>
</gene>
<evidence type="ECO:0000313" key="2">
    <source>
        <dbReference type="EMBL" id="MBT0768733.1"/>
    </source>
</evidence>
<organism evidence="2 3">
    <name type="scientific">Kineosporia corallincola</name>
    <dbReference type="NCBI Taxonomy" id="2835133"/>
    <lineage>
        <taxon>Bacteria</taxon>
        <taxon>Bacillati</taxon>
        <taxon>Actinomycetota</taxon>
        <taxon>Actinomycetes</taxon>
        <taxon>Kineosporiales</taxon>
        <taxon>Kineosporiaceae</taxon>
        <taxon>Kineosporia</taxon>
    </lineage>
</organism>